<name>A0A7J6FMD7_CANSA</name>
<proteinExistence type="predicted"/>
<dbReference type="EMBL" id="JAATIQ010000200">
    <property type="protein sequence ID" value="KAF4371009.1"/>
    <property type="molecule type" value="Genomic_DNA"/>
</dbReference>
<protein>
    <submittedName>
        <fullName evidence="1">Uncharacterized protein</fullName>
    </submittedName>
</protein>
<keyword evidence="2" id="KW-1185">Reference proteome</keyword>
<organism evidence="1 2">
    <name type="scientific">Cannabis sativa</name>
    <name type="common">Hemp</name>
    <name type="synonym">Marijuana</name>
    <dbReference type="NCBI Taxonomy" id="3483"/>
    <lineage>
        <taxon>Eukaryota</taxon>
        <taxon>Viridiplantae</taxon>
        <taxon>Streptophyta</taxon>
        <taxon>Embryophyta</taxon>
        <taxon>Tracheophyta</taxon>
        <taxon>Spermatophyta</taxon>
        <taxon>Magnoliopsida</taxon>
        <taxon>eudicotyledons</taxon>
        <taxon>Gunneridae</taxon>
        <taxon>Pentapetalae</taxon>
        <taxon>rosids</taxon>
        <taxon>fabids</taxon>
        <taxon>Rosales</taxon>
        <taxon>Cannabaceae</taxon>
        <taxon>Cannabis</taxon>
    </lineage>
</organism>
<feature type="non-terminal residue" evidence="1">
    <location>
        <position position="73"/>
    </location>
</feature>
<evidence type="ECO:0000313" key="1">
    <source>
        <dbReference type="EMBL" id="KAF4371009.1"/>
    </source>
</evidence>
<sequence length="73" mass="7656">SFNGTGCGGLNSRSPKLISKPAAHFPIRKSSAQISRASPPSFLRVSLSAQKSFSPSSALSPPEIFLPVNSENI</sequence>
<comment type="caution">
    <text evidence="1">The sequence shown here is derived from an EMBL/GenBank/DDBJ whole genome shotgun (WGS) entry which is preliminary data.</text>
</comment>
<evidence type="ECO:0000313" key="2">
    <source>
        <dbReference type="Proteomes" id="UP000583929"/>
    </source>
</evidence>
<accession>A0A7J6FMD7</accession>
<dbReference type="AlphaFoldDB" id="A0A7J6FMD7"/>
<dbReference type="Proteomes" id="UP000583929">
    <property type="component" value="Unassembled WGS sequence"/>
</dbReference>
<gene>
    <name evidence="1" type="ORF">G4B88_031326</name>
</gene>
<reference evidence="1 2" key="1">
    <citation type="journal article" date="2020" name="bioRxiv">
        <title>Sequence and annotation of 42 cannabis genomes reveals extensive copy number variation in cannabinoid synthesis and pathogen resistance genes.</title>
        <authorList>
            <person name="Mckernan K.J."/>
            <person name="Helbert Y."/>
            <person name="Kane L.T."/>
            <person name="Ebling H."/>
            <person name="Zhang L."/>
            <person name="Liu B."/>
            <person name="Eaton Z."/>
            <person name="Mclaughlin S."/>
            <person name="Kingan S."/>
            <person name="Baybayan P."/>
            <person name="Concepcion G."/>
            <person name="Jordan M."/>
            <person name="Riva A."/>
            <person name="Barbazuk W."/>
            <person name="Harkins T."/>
        </authorList>
    </citation>
    <scope>NUCLEOTIDE SEQUENCE [LARGE SCALE GENOMIC DNA]</scope>
    <source>
        <strain evidence="2">cv. Jamaican Lion 4</strain>
        <tissue evidence="1">Leaf</tissue>
    </source>
</reference>